<comment type="caution">
    <text evidence="1">The sequence shown here is derived from an EMBL/GenBank/DDBJ whole genome shotgun (WGS) entry which is preliminary data.</text>
</comment>
<dbReference type="RefSeq" id="WP_027842520.1">
    <property type="nucleotide sequence ID" value="NZ_LMTZ01000007.1"/>
</dbReference>
<dbReference type="EMBL" id="LMTZ01000007">
    <property type="protein sequence ID" value="KST70027.1"/>
    <property type="molecule type" value="Genomic_DNA"/>
</dbReference>
<dbReference type="InterPro" id="IPR029044">
    <property type="entry name" value="Nucleotide-diphossugar_trans"/>
</dbReference>
<dbReference type="OrthoDB" id="480149at2"/>
<organism evidence="1 2">
    <name type="scientific">Mastigocoleus testarum BC008</name>
    <dbReference type="NCBI Taxonomy" id="371196"/>
    <lineage>
        <taxon>Bacteria</taxon>
        <taxon>Bacillati</taxon>
        <taxon>Cyanobacteriota</taxon>
        <taxon>Cyanophyceae</taxon>
        <taxon>Nostocales</taxon>
        <taxon>Hapalosiphonaceae</taxon>
        <taxon>Mastigocoleus</taxon>
    </lineage>
</organism>
<keyword evidence="2" id="KW-1185">Reference proteome</keyword>
<proteinExistence type="predicted"/>
<evidence type="ECO:0000313" key="1">
    <source>
        <dbReference type="EMBL" id="KST70027.1"/>
    </source>
</evidence>
<keyword evidence="1" id="KW-0808">Transferase</keyword>
<gene>
    <name evidence="1" type="ORF">BC008_06195</name>
</gene>
<protein>
    <submittedName>
        <fullName evidence="1">Sugar transferase</fullName>
    </submittedName>
</protein>
<name>A0A0V7ZZZ8_9CYAN</name>
<accession>A0A0V7ZZZ8</accession>
<evidence type="ECO:0000313" key="2">
    <source>
        <dbReference type="Proteomes" id="UP000053372"/>
    </source>
</evidence>
<dbReference type="InterPro" id="IPR054619">
    <property type="entry name" value="Npun_R2821-like"/>
</dbReference>
<dbReference type="AlphaFoldDB" id="A0A0V7ZZZ8"/>
<sequence>MANGIYTLANDRVYNQLVALLNSIEVNIGADIPVCIIPYNNSFDRVKAEVDKRSNVTLFDDTQAIAYWENFATDVWKRHHKAQKIWKQQGTHPVYCMGMHRKFCSFSGPFENFVYFDADTLAMGPLDRVYQKLDDYDWVADDFQHLSDMKYVFDAPQEQLIKVFGEAKLRSHIFCAGWFSSKKGVFPEYKLNHLLDKLTSEAETMALSGPDQSLFNYMVMQSGISFYNFASHGETTGNHWSSEFETINNVLYDRGKRLTYLHYMSVPSTKFNQLCQGEEIDIPYRDLFLHYRYLKSPQERPQKLTPPHPFVRSQRVSKTFLNQRISNLKYRFRKFLAGRQA</sequence>
<dbReference type="SUPFAM" id="SSF53448">
    <property type="entry name" value="Nucleotide-diphospho-sugar transferases"/>
    <property type="match status" value="1"/>
</dbReference>
<reference evidence="1 2" key="1">
    <citation type="journal article" date="2015" name="Genome Announc.">
        <title>Draft Genome of the Euendolithic (true boring) Cyanobacterium Mastigocoleus testarum strain BC008.</title>
        <authorList>
            <person name="Guida B.S."/>
            <person name="Garcia-Pichel F."/>
        </authorList>
    </citation>
    <scope>NUCLEOTIDE SEQUENCE [LARGE SCALE GENOMIC DNA]</scope>
    <source>
        <strain evidence="1 2">BC008</strain>
    </source>
</reference>
<dbReference type="Proteomes" id="UP000053372">
    <property type="component" value="Unassembled WGS sequence"/>
</dbReference>
<dbReference type="NCBIfam" id="NF045582">
    <property type="entry name" value="Npun_R2823_gen"/>
    <property type="match status" value="1"/>
</dbReference>
<dbReference type="GO" id="GO:0016740">
    <property type="term" value="F:transferase activity"/>
    <property type="evidence" value="ECO:0007669"/>
    <property type="project" value="UniProtKB-KW"/>
</dbReference>